<organism evidence="3 4">
    <name type="scientific">Tetranychus urticae</name>
    <name type="common">Two-spotted spider mite</name>
    <dbReference type="NCBI Taxonomy" id="32264"/>
    <lineage>
        <taxon>Eukaryota</taxon>
        <taxon>Metazoa</taxon>
        <taxon>Ecdysozoa</taxon>
        <taxon>Arthropoda</taxon>
        <taxon>Chelicerata</taxon>
        <taxon>Arachnida</taxon>
        <taxon>Acari</taxon>
        <taxon>Acariformes</taxon>
        <taxon>Trombidiformes</taxon>
        <taxon>Prostigmata</taxon>
        <taxon>Eleutherengona</taxon>
        <taxon>Raphignathae</taxon>
        <taxon>Tetranychoidea</taxon>
        <taxon>Tetranychidae</taxon>
        <taxon>Tetranychus</taxon>
    </lineage>
</organism>
<dbReference type="HOGENOM" id="CLU_2200251_0_0_1"/>
<name>T1JZB3_TETUR</name>
<keyword evidence="2" id="KW-1133">Transmembrane helix</keyword>
<keyword evidence="2" id="KW-0812">Transmembrane</keyword>
<dbReference type="EnsemblMetazoa" id="tetur03g03330.1">
    <property type="protein sequence ID" value="tetur03g03330.1"/>
    <property type="gene ID" value="tetur03g03330"/>
</dbReference>
<dbReference type="InterPro" id="IPR019137">
    <property type="entry name" value="Nck-associated_protein-1"/>
</dbReference>
<dbReference type="EMBL" id="CAEY01001120">
    <property type="status" value="NOT_ANNOTATED_CDS"/>
    <property type="molecule type" value="Genomic_DNA"/>
</dbReference>
<feature type="transmembrane region" description="Helical" evidence="2">
    <location>
        <begin position="77"/>
        <end position="96"/>
    </location>
</feature>
<dbReference type="eggNOG" id="KOG1917">
    <property type="taxonomic scope" value="Eukaryota"/>
</dbReference>
<protein>
    <submittedName>
        <fullName evidence="3">Uncharacterized protein</fullName>
    </submittedName>
</protein>
<dbReference type="Proteomes" id="UP000015104">
    <property type="component" value="Unassembled WGS sequence"/>
</dbReference>
<proteinExistence type="inferred from homology"/>
<dbReference type="STRING" id="32264.T1JZB3"/>
<sequence length="108" mass="12651">MVRHLNVSQQKLAEKLTILNDRGIGMLTRLYNIKKQSSDPKLRPPILSDKGLESAMKQIVRRFPHTDTRSNNVNINSFQSIFFASFILIFSSFFFFKEFDWSCSYCSY</sequence>
<dbReference type="GO" id="GO:0030866">
    <property type="term" value="P:cortical actin cytoskeleton organization"/>
    <property type="evidence" value="ECO:0007669"/>
    <property type="project" value="TreeGrafter"/>
</dbReference>
<keyword evidence="2" id="KW-0472">Membrane</keyword>
<evidence type="ECO:0000256" key="1">
    <source>
        <dbReference type="ARBA" id="ARBA00037947"/>
    </source>
</evidence>
<dbReference type="GO" id="GO:0031209">
    <property type="term" value="C:SCAR complex"/>
    <property type="evidence" value="ECO:0007669"/>
    <property type="project" value="TreeGrafter"/>
</dbReference>
<dbReference type="GO" id="GO:0016477">
    <property type="term" value="P:cell migration"/>
    <property type="evidence" value="ECO:0007669"/>
    <property type="project" value="TreeGrafter"/>
</dbReference>
<reference evidence="4" key="1">
    <citation type="submission" date="2011-08" db="EMBL/GenBank/DDBJ databases">
        <authorList>
            <person name="Rombauts S."/>
        </authorList>
    </citation>
    <scope>NUCLEOTIDE SEQUENCE</scope>
    <source>
        <strain evidence="4">London</strain>
    </source>
</reference>
<dbReference type="GO" id="GO:0048812">
    <property type="term" value="P:neuron projection morphogenesis"/>
    <property type="evidence" value="ECO:0007669"/>
    <property type="project" value="TreeGrafter"/>
</dbReference>
<evidence type="ECO:0000256" key="2">
    <source>
        <dbReference type="SAM" id="Phobius"/>
    </source>
</evidence>
<keyword evidence="4" id="KW-1185">Reference proteome</keyword>
<dbReference type="Pfam" id="PF09735">
    <property type="entry name" value="Nckap1"/>
    <property type="match status" value="1"/>
</dbReference>
<accession>T1JZB3</accession>
<evidence type="ECO:0000313" key="4">
    <source>
        <dbReference type="Proteomes" id="UP000015104"/>
    </source>
</evidence>
<dbReference type="AlphaFoldDB" id="T1JZB3"/>
<dbReference type="GO" id="GO:0030031">
    <property type="term" value="P:cell projection assembly"/>
    <property type="evidence" value="ECO:0007669"/>
    <property type="project" value="TreeGrafter"/>
</dbReference>
<evidence type="ECO:0000313" key="3">
    <source>
        <dbReference type="EnsemblMetazoa" id="tetur03g03330.1"/>
    </source>
</evidence>
<dbReference type="PANTHER" id="PTHR12093">
    <property type="entry name" value="NCK-ASSOCIATED PROTEIN 1"/>
    <property type="match status" value="1"/>
</dbReference>
<reference evidence="3" key="2">
    <citation type="submission" date="2015-06" db="UniProtKB">
        <authorList>
            <consortium name="EnsemblMetazoa"/>
        </authorList>
    </citation>
    <scope>IDENTIFICATION</scope>
</reference>
<dbReference type="PANTHER" id="PTHR12093:SF10">
    <property type="entry name" value="MEMBRANE-ASSOCIATED PROTEIN HEM"/>
    <property type="match status" value="1"/>
</dbReference>
<comment type="similarity">
    <text evidence="1">Belongs to the HEM-1/HEM-2 family.</text>
</comment>